<evidence type="ECO:0000313" key="3">
    <source>
        <dbReference type="Proteomes" id="UP000068250"/>
    </source>
</evidence>
<accession>A0A0U5FYV8</accession>
<dbReference type="EMBL" id="LN609302">
    <property type="protein sequence ID" value="CEF56165.1"/>
    <property type="molecule type" value="Genomic_DNA"/>
</dbReference>
<reference evidence="3" key="1">
    <citation type="submission" date="2014-09" db="EMBL/GenBank/DDBJ databases">
        <authorList>
            <person name="Illeghems K.G."/>
        </authorList>
    </citation>
    <scope>NUCLEOTIDE SEQUENCE [LARGE SCALE GENOMIC DNA]</scope>
    <source>
        <strain evidence="3">LMG 23848T</strain>
    </source>
</reference>
<dbReference type="AlphaFoldDB" id="A0A0U5FYV8"/>
<feature type="region of interest" description="Disordered" evidence="1">
    <location>
        <begin position="1"/>
        <end position="43"/>
    </location>
</feature>
<dbReference type="Proteomes" id="UP000068250">
    <property type="component" value="Chromosome I"/>
</dbReference>
<protein>
    <submittedName>
        <fullName evidence="2">Uncharacterized protein</fullName>
    </submittedName>
</protein>
<sequence length="43" mass="5169">MSRMAGHEQRQDHKHDNTRVAHSWQPQLRKTAMRAVNNTSRNW</sequence>
<dbReference type="STRING" id="431306.AGA_1819"/>
<feature type="compositionally biased region" description="Basic and acidic residues" evidence="1">
    <location>
        <begin position="1"/>
        <end position="19"/>
    </location>
</feature>
<name>A0A0U5FYV8_9PROT</name>
<gene>
    <name evidence="2" type="ORF">AGA_1819</name>
</gene>
<proteinExistence type="predicted"/>
<evidence type="ECO:0000256" key="1">
    <source>
        <dbReference type="SAM" id="MobiDB-lite"/>
    </source>
</evidence>
<organism evidence="2 3">
    <name type="scientific">Acetobacter ghanensis</name>
    <dbReference type="NCBI Taxonomy" id="431306"/>
    <lineage>
        <taxon>Bacteria</taxon>
        <taxon>Pseudomonadati</taxon>
        <taxon>Pseudomonadota</taxon>
        <taxon>Alphaproteobacteria</taxon>
        <taxon>Acetobacterales</taxon>
        <taxon>Acetobacteraceae</taxon>
        <taxon>Acetobacter</taxon>
    </lineage>
</organism>
<evidence type="ECO:0000313" key="2">
    <source>
        <dbReference type="EMBL" id="CEF56165.1"/>
    </source>
</evidence>